<protein>
    <recommendedName>
        <fullName evidence="3">Orc1-like AAA ATPase domain-containing protein</fullName>
    </recommendedName>
</protein>
<proteinExistence type="predicted"/>
<gene>
    <name evidence="1" type="ORF">ENSA7_18540</name>
</gene>
<name>A0A2S9YU02_9BACT</name>
<evidence type="ECO:0000313" key="1">
    <source>
        <dbReference type="EMBL" id="PRQ08568.1"/>
    </source>
</evidence>
<dbReference type="SUPFAM" id="SSF52540">
    <property type="entry name" value="P-loop containing nucleoside triphosphate hydrolases"/>
    <property type="match status" value="1"/>
</dbReference>
<sequence>MLCAPTMDLQFKRQLKAACRPDEPVQPGDPRHYDFDAPELHLRGRPWRAWLADEIRLSTSPTAQLVTGLRGSGKTTELKQLEKLLTDEGYRVVYADIGAWLSDAAPLTTTDLLLALVLALYPSGTPSGTSGWLRDYAAQVGKFFGSDVALEGGVAGIRAKLTTDETLFQSVAKRLHERDGLREDVFELLERAAAAAFAQGEELVLILDGGEKRATGELFDHGKKALFQNAWFGAFVLQGRDLRPPIHTIYTVPPFMVRRTSELAANFGCELQFLPMVRVLSHAGGLNETGLRAMVAALGRRVPLECFAEPAVPVWLAAHSGGYFRDLMRFMNFMIHAVGDEPAFTREHARYAVEQVRQSYTQGLGLVLEEKRVLQQLHPSKRFPEHEDARERMDSLLQGFKMFRYHNDRDWYDAHPLLWPVLELDDVEDVITWPRAVEIAGPSSGEDPPEGA</sequence>
<organism evidence="1 2">
    <name type="scientific">Enhygromyxa salina</name>
    <dbReference type="NCBI Taxonomy" id="215803"/>
    <lineage>
        <taxon>Bacteria</taxon>
        <taxon>Pseudomonadati</taxon>
        <taxon>Myxococcota</taxon>
        <taxon>Polyangia</taxon>
        <taxon>Nannocystales</taxon>
        <taxon>Nannocystaceae</taxon>
        <taxon>Enhygromyxa</taxon>
    </lineage>
</organism>
<dbReference type="Proteomes" id="UP000238823">
    <property type="component" value="Unassembled WGS sequence"/>
</dbReference>
<dbReference type="EMBL" id="PVNL01000041">
    <property type="protein sequence ID" value="PRQ08568.1"/>
    <property type="molecule type" value="Genomic_DNA"/>
</dbReference>
<evidence type="ECO:0008006" key="3">
    <source>
        <dbReference type="Google" id="ProtNLM"/>
    </source>
</evidence>
<accession>A0A2S9YU02</accession>
<dbReference type="AlphaFoldDB" id="A0A2S9YU02"/>
<evidence type="ECO:0000313" key="2">
    <source>
        <dbReference type="Proteomes" id="UP000238823"/>
    </source>
</evidence>
<comment type="caution">
    <text evidence="1">The sequence shown here is derived from an EMBL/GenBank/DDBJ whole genome shotgun (WGS) entry which is preliminary data.</text>
</comment>
<dbReference type="InterPro" id="IPR027417">
    <property type="entry name" value="P-loop_NTPase"/>
</dbReference>
<reference evidence="1 2" key="1">
    <citation type="submission" date="2018-03" db="EMBL/GenBank/DDBJ databases">
        <title>Draft Genome Sequences of the Obligatory Marine Myxobacteria Enhygromyxa salina SWB007.</title>
        <authorList>
            <person name="Poehlein A."/>
            <person name="Moghaddam J.A."/>
            <person name="Harms H."/>
            <person name="Alanjari M."/>
            <person name="Koenig G.M."/>
            <person name="Daniel R."/>
            <person name="Schaeberle T.F."/>
        </authorList>
    </citation>
    <scope>NUCLEOTIDE SEQUENCE [LARGE SCALE GENOMIC DNA]</scope>
    <source>
        <strain evidence="1 2">SWB007</strain>
    </source>
</reference>